<dbReference type="InterPro" id="IPR002646">
    <property type="entry name" value="PolA_pol_head_dom"/>
</dbReference>
<dbReference type="InterPro" id="IPR032828">
    <property type="entry name" value="PolyA_RNA-bd"/>
</dbReference>
<feature type="region of interest" description="Disordered" evidence="9">
    <location>
        <begin position="421"/>
        <end position="444"/>
    </location>
</feature>
<evidence type="ECO:0000313" key="13">
    <source>
        <dbReference type="EMBL" id="GAA4361743.1"/>
    </source>
</evidence>
<dbReference type="EC" id="2.7.7.19" evidence="7"/>
<feature type="active site" evidence="7">
    <location>
        <position position="155"/>
    </location>
</feature>
<dbReference type="Gene3D" id="3.30.460.10">
    <property type="entry name" value="Beta Polymerase, domain 2"/>
    <property type="match status" value="1"/>
</dbReference>
<dbReference type="Proteomes" id="UP001501011">
    <property type="component" value="Unassembled WGS sequence"/>
</dbReference>
<evidence type="ECO:0000256" key="6">
    <source>
        <dbReference type="ARBA" id="ARBA00023163"/>
    </source>
</evidence>
<feature type="domain" description="Polymerase A arginine-rich C-terminal" evidence="11">
    <location>
        <begin position="328"/>
        <end position="441"/>
    </location>
</feature>
<dbReference type="InterPro" id="IPR043519">
    <property type="entry name" value="NT_sf"/>
</dbReference>
<keyword evidence="13" id="KW-0548">Nucleotidyltransferase</keyword>
<keyword evidence="2 7" id="KW-0808">Transferase</keyword>
<evidence type="ECO:0000256" key="1">
    <source>
        <dbReference type="ARBA" id="ARBA00022664"/>
    </source>
</evidence>
<keyword evidence="3 7" id="KW-0547">Nucleotide-binding</keyword>
<reference evidence="14" key="1">
    <citation type="journal article" date="2019" name="Int. J. Syst. Evol. Microbiol.">
        <title>The Global Catalogue of Microorganisms (GCM) 10K type strain sequencing project: providing services to taxonomists for standard genome sequencing and annotation.</title>
        <authorList>
            <consortium name="The Broad Institute Genomics Platform"/>
            <consortium name="The Broad Institute Genome Sequencing Center for Infectious Disease"/>
            <person name="Wu L."/>
            <person name="Ma J."/>
        </authorList>
    </citation>
    <scope>NUCLEOTIDE SEQUENCE [LARGE SCALE GENOMIC DNA]</scope>
    <source>
        <strain evidence="14">JCM 17728</strain>
    </source>
</reference>
<proteinExistence type="inferred from homology"/>
<dbReference type="SUPFAM" id="SSF81891">
    <property type="entry name" value="Poly A polymerase C-terminal region-like"/>
    <property type="match status" value="1"/>
</dbReference>
<dbReference type="PANTHER" id="PTHR43051">
    <property type="entry name" value="POLYNUCLEOTIDE ADENYLYLTRANSFERASE FAMILY PROTEIN"/>
    <property type="match status" value="1"/>
</dbReference>
<feature type="domain" description="Poly A polymerase head" evidence="10">
    <location>
        <begin position="61"/>
        <end position="186"/>
    </location>
</feature>
<evidence type="ECO:0000256" key="8">
    <source>
        <dbReference type="RuleBase" id="RU003953"/>
    </source>
</evidence>
<gene>
    <name evidence="7 13" type="primary">pcnB</name>
    <name evidence="13" type="ORF">GCM10023151_15330</name>
</gene>
<evidence type="ECO:0000256" key="7">
    <source>
        <dbReference type="HAMAP-Rule" id="MF_00957"/>
    </source>
</evidence>
<comment type="similarity">
    <text evidence="7 8">Belongs to the tRNA nucleotidyltransferase/poly(A) polymerase family.</text>
</comment>
<dbReference type="GO" id="GO:0016779">
    <property type="term" value="F:nucleotidyltransferase activity"/>
    <property type="evidence" value="ECO:0007669"/>
    <property type="project" value="UniProtKB-KW"/>
</dbReference>
<evidence type="ECO:0000259" key="10">
    <source>
        <dbReference type="Pfam" id="PF01743"/>
    </source>
</evidence>
<dbReference type="InterPro" id="IPR052191">
    <property type="entry name" value="tRNA_ntf/polyA_polymerase_I"/>
</dbReference>
<dbReference type="InterPro" id="IPR010206">
    <property type="entry name" value="PolA_pol_I"/>
</dbReference>
<dbReference type="PANTHER" id="PTHR43051:SF1">
    <property type="entry name" value="POLYNUCLEOTIDE ADENYLYLTRANSFERASE FAMILY PROTEIN"/>
    <property type="match status" value="1"/>
</dbReference>
<dbReference type="HAMAP" id="MF_00957">
    <property type="entry name" value="PolyA_pol"/>
    <property type="match status" value="1"/>
</dbReference>
<dbReference type="NCBIfam" id="TIGR01942">
    <property type="entry name" value="pcnB"/>
    <property type="match status" value="1"/>
</dbReference>
<accession>A0ABP8IKP6</accession>
<evidence type="ECO:0000313" key="14">
    <source>
        <dbReference type="Proteomes" id="UP001501011"/>
    </source>
</evidence>
<evidence type="ECO:0000256" key="4">
    <source>
        <dbReference type="ARBA" id="ARBA00022840"/>
    </source>
</evidence>
<keyword evidence="1 7" id="KW-0507">mRNA processing</keyword>
<feature type="active site" evidence="7">
    <location>
        <position position="79"/>
    </location>
</feature>
<dbReference type="InterPro" id="IPR025866">
    <property type="entry name" value="PolyA_pol_arg_C_dom"/>
</dbReference>
<comment type="catalytic activity">
    <reaction evidence="7">
        <text>RNA(n) + ATP = RNA(n)-3'-adenine ribonucleotide + diphosphate</text>
        <dbReference type="Rhea" id="RHEA:11332"/>
        <dbReference type="Rhea" id="RHEA-COMP:14527"/>
        <dbReference type="Rhea" id="RHEA-COMP:17347"/>
        <dbReference type="ChEBI" id="CHEBI:30616"/>
        <dbReference type="ChEBI" id="CHEBI:33019"/>
        <dbReference type="ChEBI" id="CHEBI:140395"/>
        <dbReference type="ChEBI" id="CHEBI:173115"/>
        <dbReference type="EC" id="2.7.7.19"/>
    </reaction>
</comment>
<feature type="domain" description="tRNA nucleotidyltransferase/poly(A) polymerase RNA and SrmB- binding" evidence="12">
    <location>
        <begin position="213"/>
        <end position="274"/>
    </location>
</feature>
<evidence type="ECO:0000259" key="12">
    <source>
        <dbReference type="Pfam" id="PF12627"/>
    </source>
</evidence>
<keyword evidence="14" id="KW-1185">Reference proteome</keyword>
<dbReference type="Pfam" id="PF12627">
    <property type="entry name" value="PolyA_pol_RNAbd"/>
    <property type="match status" value="1"/>
</dbReference>
<evidence type="ECO:0000256" key="5">
    <source>
        <dbReference type="ARBA" id="ARBA00022884"/>
    </source>
</evidence>
<keyword evidence="5 7" id="KW-0694">RNA-binding</keyword>
<dbReference type="EMBL" id="BAABFV010000001">
    <property type="protein sequence ID" value="GAA4361743.1"/>
    <property type="molecule type" value="Genomic_DNA"/>
</dbReference>
<feature type="active site" evidence="7">
    <location>
        <position position="81"/>
    </location>
</feature>
<dbReference type="CDD" id="cd05398">
    <property type="entry name" value="NT_ClassII-CCAase"/>
    <property type="match status" value="1"/>
</dbReference>
<feature type="compositionally biased region" description="Basic residues" evidence="9">
    <location>
        <begin position="428"/>
        <end position="444"/>
    </location>
</feature>
<keyword evidence="6 7" id="KW-0804">Transcription</keyword>
<evidence type="ECO:0000256" key="3">
    <source>
        <dbReference type="ARBA" id="ARBA00022741"/>
    </source>
</evidence>
<sequence>MISTLKRWFSGANNKQQSNSSTNMTQPSHIIPRDQHTVSRKNISDNALKVLYRLNKAGYDAYLVGGGVRDILLGLQPKDFDITTNATPEQIRSLFRNSRIIGRRFKLVHIMFGRDIIEVATFRAHCDSNIQQAKDGMILRDNVYGTIEEDAERRDFTVNALYYSVKDFSVHDYCNGLTDLRKRQLRMIGDPETRYREDPVRMLRAVRLAVKLDLTIEPKSLAPISELAPLLEQVPAARLFEEYRKMFLSGKGEATFKALQAHDLLQKLFPATDTLLAEHQDFDVFIHAALENTDKRIASDNTVNPAFLIAVFLWQPLLERAHQLETKGMNFNDAFFKSMGHMLGEQSQHISIPKRYSLVIRDIWALQARLPQRHGKKVWSVLNHPRFRAGYDFLLLRAESDPSLREVADWWTEFQDADKDTQRAMLPKNKRRKSKRRRKPKGNN</sequence>
<dbReference type="Pfam" id="PF01743">
    <property type="entry name" value="PolyA_pol"/>
    <property type="match status" value="1"/>
</dbReference>
<feature type="region of interest" description="Disordered" evidence="9">
    <location>
        <begin position="9"/>
        <end position="29"/>
    </location>
</feature>
<name>A0ABP8IKP6_9GAMM</name>
<organism evidence="13 14">
    <name type="scientific">Kangiella marina</name>
    <dbReference type="NCBI Taxonomy" id="1079178"/>
    <lineage>
        <taxon>Bacteria</taxon>
        <taxon>Pseudomonadati</taxon>
        <taxon>Pseudomonadota</taxon>
        <taxon>Gammaproteobacteria</taxon>
        <taxon>Kangiellales</taxon>
        <taxon>Kangiellaceae</taxon>
        <taxon>Kangiella</taxon>
    </lineage>
</organism>
<dbReference type="Gene3D" id="1.10.3090.10">
    <property type="entry name" value="cca-adding enzyme, domain 2"/>
    <property type="match status" value="1"/>
</dbReference>
<feature type="compositionally biased region" description="Polar residues" evidence="9">
    <location>
        <begin position="11"/>
        <end position="28"/>
    </location>
</feature>
<dbReference type="Pfam" id="PF12626">
    <property type="entry name" value="PolyA_pol_arg_C"/>
    <property type="match status" value="1"/>
</dbReference>
<comment type="function">
    <text evidence="7">Adds poly(A) tail to the 3' end of many RNAs, which usually targets these RNAs for decay. Plays a significant role in the global control of gene expression, through influencing the rate of transcript degradation, and in the general RNA quality control.</text>
</comment>
<comment type="caution">
    <text evidence="13">The sequence shown here is derived from an EMBL/GenBank/DDBJ whole genome shotgun (WGS) entry which is preliminary data.</text>
</comment>
<dbReference type="SUPFAM" id="SSF81301">
    <property type="entry name" value="Nucleotidyltransferase"/>
    <property type="match status" value="1"/>
</dbReference>
<protein>
    <recommendedName>
        <fullName evidence="7">Poly(A) polymerase I</fullName>
        <shortName evidence="7">PAP I</shortName>
        <ecNumber evidence="7">2.7.7.19</ecNumber>
    </recommendedName>
</protein>
<evidence type="ECO:0000259" key="11">
    <source>
        <dbReference type="Pfam" id="PF12626"/>
    </source>
</evidence>
<evidence type="ECO:0000256" key="9">
    <source>
        <dbReference type="SAM" id="MobiDB-lite"/>
    </source>
</evidence>
<evidence type="ECO:0000256" key="2">
    <source>
        <dbReference type="ARBA" id="ARBA00022679"/>
    </source>
</evidence>
<keyword evidence="4 7" id="KW-0067">ATP-binding</keyword>